<dbReference type="InterPro" id="IPR036597">
    <property type="entry name" value="Fido-like_dom_sf"/>
</dbReference>
<gene>
    <name evidence="2" type="ORF">DM484_05865</name>
</gene>
<dbReference type="GO" id="GO:0016301">
    <property type="term" value="F:kinase activity"/>
    <property type="evidence" value="ECO:0007669"/>
    <property type="project" value="InterPro"/>
</dbReference>
<dbReference type="AlphaFoldDB" id="A0A2W4RFK8"/>
<dbReference type="PIRSF" id="PIRSF018297">
    <property type="entry name" value="Doc"/>
    <property type="match status" value="1"/>
</dbReference>
<reference evidence="2 3" key="1">
    <citation type="journal article" date="2018" name="Aquat. Microb. Ecol.">
        <title>Gammaproteobacterial methanotrophs dominate.</title>
        <authorList>
            <person name="Rissanen A.J."/>
            <person name="Saarenheimo J."/>
            <person name="Tiirola M."/>
            <person name="Peura S."/>
            <person name="Aalto S.L."/>
            <person name="Karvinen A."/>
            <person name="Nykanen H."/>
        </authorList>
    </citation>
    <scope>NUCLEOTIDE SEQUENCE [LARGE SCALE GENOMIC DNA]</scope>
    <source>
        <strain evidence="2">AMbin10</strain>
    </source>
</reference>
<accession>A0A2W4RFK8</accession>
<dbReference type="InterPro" id="IPR006440">
    <property type="entry name" value="Doc"/>
</dbReference>
<proteinExistence type="predicted"/>
<dbReference type="InterPro" id="IPR053737">
    <property type="entry name" value="Type_II_TA_Toxin"/>
</dbReference>
<evidence type="ECO:0000259" key="1">
    <source>
        <dbReference type="PROSITE" id="PS51459"/>
    </source>
</evidence>
<sequence length="132" mass="14375">MPVVWIEESVVLALHEEHLAEHGGAVGIRDRGLLESALFRPQNLASYCDPDLAALAAAYGFGIVRNHPFVDGNKRTAFTATELFLALNGQELIADDPSCVVTMLRLAEGSLSEKEFEDWIRANTKPIGLTAI</sequence>
<comment type="caution">
    <text evidence="2">The sequence shown here is derived from an EMBL/GenBank/DDBJ whole genome shotgun (WGS) entry which is preliminary data.</text>
</comment>
<feature type="domain" description="Fido" evidence="1">
    <location>
        <begin position="6"/>
        <end position="122"/>
    </location>
</feature>
<evidence type="ECO:0000313" key="2">
    <source>
        <dbReference type="EMBL" id="PZN82785.1"/>
    </source>
</evidence>
<organism evidence="2 3">
    <name type="scientific">Candidatus Methylumidiphilus alinenensis</name>
    <dbReference type="NCBI Taxonomy" id="2202197"/>
    <lineage>
        <taxon>Bacteria</taxon>
        <taxon>Pseudomonadati</taxon>
        <taxon>Pseudomonadota</taxon>
        <taxon>Gammaproteobacteria</taxon>
        <taxon>Methylococcales</taxon>
        <taxon>Candidatus Methylumidiphilus</taxon>
    </lineage>
</organism>
<dbReference type="Proteomes" id="UP000249396">
    <property type="component" value="Unassembled WGS sequence"/>
</dbReference>
<dbReference type="SUPFAM" id="SSF140931">
    <property type="entry name" value="Fic-like"/>
    <property type="match status" value="1"/>
</dbReference>
<dbReference type="PANTHER" id="PTHR39426">
    <property type="entry name" value="HOMOLOGY TO DEATH-ON-CURING PROTEIN OF PHAGE P1"/>
    <property type="match status" value="1"/>
</dbReference>
<dbReference type="PANTHER" id="PTHR39426:SF1">
    <property type="entry name" value="HOMOLOGY TO DEATH-ON-CURING PROTEIN OF PHAGE P1"/>
    <property type="match status" value="1"/>
</dbReference>
<dbReference type="Pfam" id="PF02661">
    <property type="entry name" value="Fic"/>
    <property type="match status" value="1"/>
</dbReference>
<evidence type="ECO:0000313" key="3">
    <source>
        <dbReference type="Proteomes" id="UP000249396"/>
    </source>
</evidence>
<name>A0A2W4RFK8_9GAMM</name>
<dbReference type="Gene3D" id="1.20.120.1870">
    <property type="entry name" value="Fic/DOC protein, Fido domain"/>
    <property type="match status" value="1"/>
</dbReference>
<dbReference type="NCBIfam" id="TIGR01550">
    <property type="entry name" value="DOC_P1"/>
    <property type="match status" value="1"/>
</dbReference>
<dbReference type="InterPro" id="IPR003812">
    <property type="entry name" value="Fido"/>
</dbReference>
<protein>
    <submittedName>
        <fullName evidence="2">Type II toxin-antitoxin system death-on-curing family toxin</fullName>
    </submittedName>
</protein>
<dbReference type="EMBL" id="QJPH01000203">
    <property type="protein sequence ID" value="PZN82785.1"/>
    <property type="molecule type" value="Genomic_DNA"/>
</dbReference>
<dbReference type="PROSITE" id="PS51459">
    <property type="entry name" value="FIDO"/>
    <property type="match status" value="1"/>
</dbReference>